<evidence type="ECO:0000256" key="1">
    <source>
        <dbReference type="ARBA" id="ARBA00006484"/>
    </source>
</evidence>
<dbReference type="Pfam" id="PF00106">
    <property type="entry name" value="adh_short"/>
    <property type="match status" value="1"/>
</dbReference>
<dbReference type="AlphaFoldDB" id="A0A318RFV7"/>
<accession>A0A318RFV7</accession>
<name>A0A318RFV7_WILLI</name>
<dbReference type="GO" id="GO:0016491">
    <property type="term" value="F:oxidoreductase activity"/>
    <property type="evidence" value="ECO:0007669"/>
    <property type="project" value="UniProtKB-KW"/>
</dbReference>
<comment type="caution">
    <text evidence="4">The sequence shown here is derived from an EMBL/GenBank/DDBJ whole genome shotgun (WGS) entry which is preliminary data.</text>
</comment>
<evidence type="ECO:0000313" key="5">
    <source>
        <dbReference type="Proteomes" id="UP000247591"/>
    </source>
</evidence>
<protein>
    <submittedName>
        <fullName evidence="4">Short-subunit dehydrogenase</fullName>
    </submittedName>
</protein>
<gene>
    <name evidence="4" type="ORF">DFR67_11939</name>
</gene>
<dbReference type="GO" id="GO:0016020">
    <property type="term" value="C:membrane"/>
    <property type="evidence" value="ECO:0007669"/>
    <property type="project" value="TreeGrafter"/>
</dbReference>
<dbReference type="Gene3D" id="3.40.50.720">
    <property type="entry name" value="NAD(P)-binding Rossmann-like Domain"/>
    <property type="match status" value="1"/>
</dbReference>
<evidence type="ECO:0000256" key="3">
    <source>
        <dbReference type="RuleBase" id="RU000363"/>
    </source>
</evidence>
<comment type="similarity">
    <text evidence="1 3">Belongs to the short-chain dehydrogenases/reductases (SDR) family.</text>
</comment>
<dbReference type="PRINTS" id="PR00080">
    <property type="entry name" value="SDRFAMILY"/>
</dbReference>
<dbReference type="Proteomes" id="UP000247591">
    <property type="component" value="Unassembled WGS sequence"/>
</dbReference>
<dbReference type="PRINTS" id="PR00081">
    <property type="entry name" value="GDHRDH"/>
</dbReference>
<dbReference type="EMBL" id="QJSP01000019">
    <property type="protein sequence ID" value="PYE12934.1"/>
    <property type="molecule type" value="Genomic_DNA"/>
</dbReference>
<proteinExistence type="inferred from homology"/>
<dbReference type="SUPFAM" id="SSF51735">
    <property type="entry name" value="NAD(P)-binding Rossmann-fold domains"/>
    <property type="match status" value="1"/>
</dbReference>
<dbReference type="PANTHER" id="PTHR44196">
    <property type="entry name" value="DEHYDROGENASE/REDUCTASE SDR FAMILY MEMBER 7B"/>
    <property type="match status" value="1"/>
</dbReference>
<dbReference type="RefSeq" id="WP_110472182.1">
    <property type="nucleotide sequence ID" value="NZ_QJSP01000019.1"/>
</dbReference>
<evidence type="ECO:0000256" key="2">
    <source>
        <dbReference type="ARBA" id="ARBA00023002"/>
    </source>
</evidence>
<sequence length="286" mass="30131">MTIARRLGARLAHFGLDRPISLNDRPFSSTPDRIDGKKIVLTGASSGVGEAAALALAEQGAELILVARGAAELSRVRDAIVARGGAATAYPADLADEDDVDRLVATVLETHGTPDVLINNAGRSIRRSAIDSVDRLHDYRRTMAVNYFGPVGLMLGFLPGMKLRGGGHIVNVSTWGVPAGTMPKFSAYAGSKAALSIVGRSIGLELGADGIAVSTIYFPLIRTPMIAPTAEYNALPALTAEQAASWITHAVHHRPEELMPRYARILQRVAAVRTAGAGAVLGRLPT</sequence>
<dbReference type="PANTHER" id="PTHR44196:SF1">
    <property type="entry name" value="DEHYDROGENASE_REDUCTASE SDR FAMILY MEMBER 7B"/>
    <property type="match status" value="1"/>
</dbReference>
<keyword evidence="2" id="KW-0560">Oxidoreductase</keyword>
<reference evidence="4 5" key="1">
    <citation type="submission" date="2018-06" db="EMBL/GenBank/DDBJ databases">
        <title>Genomic Encyclopedia of Type Strains, Phase IV (KMG-IV): sequencing the most valuable type-strain genomes for metagenomic binning, comparative biology and taxonomic classification.</title>
        <authorList>
            <person name="Goeker M."/>
        </authorList>
    </citation>
    <scope>NUCLEOTIDE SEQUENCE [LARGE SCALE GENOMIC DNA]</scope>
    <source>
        <strain evidence="4 5">DSM 45521</strain>
    </source>
</reference>
<dbReference type="InterPro" id="IPR036291">
    <property type="entry name" value="NAD(P)-bd_dom_sf"/>
</dbReference>
<keyword evidence="5" id="KW-1185">Reference proteome</keyword>
<evidence type="ECO:0000313" key="4">
    <source>
        <dbReference type="EMBL" id="PYE12934.1"/>
    </source>
</evidence>
<dbReference type="InterPro" id="IPR002347">
    <property type="entry name" value="SDR_fam"/>
</dbReference>
<dbReference type="OrthoDB" id="9810734at2"/>
<organism evidence="4 5">
    <name type="scientific">Williamsia limnetica</name>
    <dbReference type="NCBI Taxonomy" id="882452"/>
    <lineage>
        <taxon>Bacteria</taxon>
        <taxon>Bacillati</taxon>
        <taxon>Actinomycetota</taxon>
        <taxon>Actinomycetes</taxon>
        <taxon>Mycobacteriales</taxon>
        <taxon>Nocardiaceae</taxon>
        <taxon>Williamsia</taxon>
    </lineage>
</organism>